<dbReference type="GO" id="GO:0008270">
    <property type="term" value="F:zinc ion binding"/>
    <property type="evidence" value="ECO:0007669"/>
    <property type="project" value="UniProtKB-KW"/>
</dbReference>
<sequence>MNSTTNGVNLLGNTTQSSGHGASSSNSVHLIDLTVPTPPRIIHPRVLPSQSVEIIEIDSEDEEPRRDYTHQDGEGDEEVQFLHETPAPMSSWESRGPLQPSIDNLLLRYFSEQNVDLFASPSRTQAERGRQSPDRASQSRDARLNLNNNAGMVTGETTSGTDPRRPLRDRVLSSGIWNTHGTSTGSTDASVAAQRRLSNQLEEAADAASYLRHYLTLFRPSHDYEHHPYRQRHRRPRRGWLFGEDPIDYIPFTDDFFSRRGSPEAQASTMNAEQDEPEHKPLVPARPGHTKTLSQDVILACPVCKNELGYGKENTKLWVVIGCGHVICGDCIESVFLSKVMKKKPASKKSKNKGKAKWTAPVDTEEDSGVQGEGETNEESKAMNTEVGFKMVMKQSGHCPSCSRSIRKTSIQQLYL</sequence>
<dbReference type="AlphaFoldDB" id="A0A9P6MT07"/>
<feature type="compositionally biased region" description="Basic residues" evidence="4">
    <location>
        <begin position="347"/>
        <end position="356"/>
    </location>
</feature>
<accession>A0A9P6MT07</accession>
<gene>
    <name evidence="6" type="ORF">BGZ80_000332</name>
</gene>
<organism evidence="6 7">
    <name type="scientific">Entomortierella chlamydospora</name>
    <dbReference type="NCBI Taxonomy" id="101097"/>
    <lineage>
        <taxon>Eukaryota</taxon>
        <taxon>Fungi</taxon>
        <taxon>Fungi incertae sedis</taxon>
        <taxon>Mucoromycota</taxon>
        <taxon>Mortierellomycotina</taxon>
        <taxon>Mortierellomycetes</taxon>
        <taxon>Mortierellales</taxon>
        <taxon>Mortierellaceae</taxon>
        <taxon>Entomortierella</taxon>
    </lineage>
</organism>
<reference evidence="6" key="1">
    <citation type="journal article" date="2020" name="Fungal Divers.">
        <title>Resolving the Mortierellaceae phylogeny through synthesis of multi-gene phylogenetics and phylogenomics.</title>
        <authorList>
            <person name="Vandepol N."/>
            <person name="Liber J."/>
            <person name="Desiro A."/>
            <person name="Na H."/>
            <person name="Kennedy M."/>
            <person name="Barry K."/>
            <person name="Grigoriev I.V."/>
            <person name="Miller A.N."/>
            <person name="O'Donnell K."/>
            <person name="Stajich J.E."/>
            <person name="Bonito G."/>
        </authorList>
    </citation>
    <scope>NUCLEOTIDE SEQUENCE</scope>
    <source>
        <strain evidence="6">NRRL 2769</strain>
    </source>
</reference>
<keyword evidence="1" id="KW-0479">Metal-binding</keyword>
<dbReference type="PANTHER" id="PTHR23041">
    <property type="entry name" value="RING FINGER DOMAIN-CONTAINING"/>
    <property type="match status" value="1"/>
</dbReference>
<dbReference type="InterPro" id="IPR013083">
    <property type="entry name" value="Znf_RING/FYVE/PHD"/>
</dbReference>
<evidence type="ECO:0000256" key="4">
    <source>
        <dbReference type="SAM" id="MobiDB-lite"/>
    </source>
</evidence>
<dbReference type="PANTHER" id="PTHR23041:SF78">
    <property type="entry name" value="E3 UBIQUITIN-PROTEIN LIGASE RNF4"/>
    <property type="match status" value="1"/>
</dbReference>
<dbReference type="Pfam" id="PF13445">
    <property type="entry name" value="zf-RING_UBOX"/>
    <property type="match status" value="1"/>
</dbReference>
<evidence type="ECO:0000256" key="1">
    <source>
        <dbReference type="ARBA" id="ARBA00022723"/>
    </source>
</evidence>
<dbReference type="SUPFAM" id="SSF57850">
    <property type="entry name" value="RING/U-box"/>
    <property type="match status" value="1"/>
</dbReference>
<keyword evidence="7" id="KW-1185">Reference proteome</keyword>
<dbReference type="InterPro" id="IPR027370">
    <property type="entry name" value="Znf-RING_euk"/>
</dbReference>
<feature type="region of interest" description="Disordered" evidence="4">
    <location>
        <begin position="119"/>
        <end position="168"/>
    </location>
</feature>
<dbReference type="SMART" id="SM00184">
    <property type="entry name" value="RING"/>
    <property type="match status" value="1"/>
</dbReference>
<dbReference type="EMBL" id="JAAAID010001067">
    <property type="protein sequence ID" value="KAG0011916.1"/>
    <property type="molecule type" value="Genomic_DNA"/>
</dbReference>
<feature type="domain" description="RING-type" evidence="5">
    <location>
        <begin position="301"/>
        <end position="402"/>
    </location>
</feature>
<dbReference type="InterPro" id="IPR047134">
    <property type="entry name" value="RNF4"/>
</dbReference>
<keyword evidence="2" id="KW-0863">Zinc-finger</keyword>
<feature type="region of interest" description="Disordered" evidence="4">
    <location>
        <begin position="1"/>
        <end position="25"/>
    </location>
</feature>
<dbReference type="InterPro" id="IPR017907">
    <property type="entry name" value="Znf_RING_CS"/>
</dbReference>
<name>A0A9P6MT07_9FUNG</name>
<dbReference type="Gene3D" id="3.30.40.10">
    <property type="entry name" value="Zinc/RING finger domain, C3HC4 (zinc finger)"/>
    <property type="match status" value="1"/>
</dbReference>
<evidence type="ECO:0000256" key="3">
    <source>
        <dbReference type="ARBA" id="ARBA00022833"/>
    </source>
</evidence>
<evidence type="ECO:0000313" key="6">
    <source>
        <dbReference type="EMBL" id="KAG0011916.1"/>
    </source>
</evidence>
<feature type="compositionally biased region" description="Basic and acidic residues" evidence="4">
    <location>
        <begin position="125"/>
        <end position="143"/>
    </location>
</feature>
<evidence type="ECO:0000313" key="7">
    <source>
        <dbReference type="Proteomes" id="UP000703661"/>
    </source>
</evidence>
<evidence type="ECO:0000256" key="2">
    <source>
        <dbReference type="ARBA" id="ARBA00022771"/>
    </source>
</evidence>
<feature type="region of interest" description="Disordered" evidence="4">
    <location>
        <begin position="347"/>
        <end position="386"/>
    </location>
</feature>
<protein>
    <recommendedName>
        <fullName evidence="5">RING-type domain-containing protein</fullName>
    </recommendedName>
</protein>
<keyword evidence="3" id="KW-0862">Zinc</keyword>
<dbReference type="InterPro" id="IPR001841">
    <property type="entry name" value="Znf_RING"/>
</dbReference>
<proteinExistence type="predicted"/>
<dbReference type="PROSITE" id="PS00518">
    <property type="entry name" value="ZF_RING_1"/>
    <property type="match status" value="1"/>
</dbReference>
<evidence type="ECO:0000259" key="5">
    <source>
        <dbReference type="SMART" id="SM00184"/>
    </source>
</evidence>
<comment type="caution">
    <text evidence="6">The sequence shown here is derived from an EMBL/GenBank/DDBJ whole genome shotgun (WGS) entry which is preliminary data.</text>
</comment>
<feature type="region of interest" description="Disordered" evidence="4">
    <location>
        <begin position="261"/>
        <end position="281"/>
    </location>
</feature>
<feature type="compositionally biased region" description="Polar residues" evidence="4">
    <location>
        <begin position="145"/>
        <end position="161"/>
    </location>
</feature>
<dbReference type="Proteomes" id="UP000703661">
    <property type="component" value="Unassembled WGS sequence"/>
</dbReference>